<accession>A0A4Q7VHB9</accession>
<keyword evidence="1" id="KW-1133">Transmembrane helix</keyword>
<evidence type="ECO:0000313" key="2">
    <source>
        <dbReference type="EMBL" id="RZT95471.1"/>
    </source>
</evidence>
<dbReference type="AlphaFoldDB" id="A0A4Q7VHB9"/>
<keyword evidence="3" id="KW-1185">Reference proteome</keyword>
<feature type="transmembrane region" description="Helical" evidence="1">
    <location>
        <begin position="72"/>
        <end position="94"/>
    </location>
</feature>
<proteinExistence type="predicted"/>
<reference evidence="2 3" key="1">
    <citation type="submission" date="2019-02" db="EMBL/GenBank/DDBJ databases">
        <title>Genomic Encyclopedia of Type Strains, Phase IV (KMG-IV): sequencing the most valuable type-strain genomes for metagenomic binning, comparative biology and taxonomic classification.</title>
        <authorList>
            <person name="Goeker M."/>
        </authorList>
    </citation>
    <scope>NUCLEOTIDE SEQUENCE [LARGE SCALE GENOMIC DNA]</scope>
    <source>
        <strain evidence="2 3">DSM 28825</strain>
    </source>
</reference>
<evidence type="ECO:0000256" key="1">
    <source>
        <dbReference type="SAM" id="Phobius"/>
    </source>
</evidence>
<comment type="caution">
    <text evidence="2">The sequence shown here is derived from an EMBL/GenBank/DDBJ whole genome shotgun (WGS) entry which is preliminary data.</text>
</comment>
<keyword evidence="1" id="KW-0812">Transmembrane</keyword>
<dbReference type="Proteomes" id="UP000293562">
    <property type="component" value="Unassembled WGS sequence"/>
</dbReference>
<dbReference type="PANTHER" id="PTHR40076">
    <property type="entry name" value="MEMBRANE PROTEIN-RELATED"/>
    <property type="match status" value="1"/>
</dbReference>
<organism evidence="2 3">
    <name type="scientific">Ancylomarina subtilis</name>
    <dbReference type="NCBI Taxonomy" id="1639035"/>
    <lineage>
        <taxon>Bacteria</taxon>
        <taxon>Pseudomonadati</taxon>
        <taxon>Bacteroidota</taxon>
        <taxon>Bacteroidia</taxon>
        <taxon>Marinilabiliales</taxon>
        <taxon>Marinifilaceae</taxon>
        <taxon>Ancylomarina</taxon>
    </lineage>
</organism>
<evidence type="ECO:0000313" key="3">
    <source>
        <dbReference type="Proteomes" id="UP000293562"/>
    </source>
</evidence>
<name>A0A4Q7VHB9_9BACT</name>
<feature type="transmembrane region" description="Helical" evidence="1">
    <location>
        <begin position="122"/>
        <end position="154"/>
    </location>
</feature>
<feature type="transmembrane region" description="Helical" evidence="1">
    <location>
        <begin position="174"/>
        <end position="207"/>
    </location>
</feature>
<feature type="transmembrane region" description="Helical" evidence="1">
    <location>
        <begin position="33"/>
        <end position="52"/>
    </location>
</feature>
<dbReference type="RefSeq" id="WP_130305436.1">
    <property type="nucleotide sequence ID" value="NZ_SHKN01000001.1"/>
</dbReference>
<protein>
    <recommendedName>
        <fullName evidence="4">Glycerophosphoryl diester phosphodiesterase family protein</fullName>
    </recommendedName>
</protein>
<sequence>MKYDYCKDDMILKVYPTASACFETAFSFMKKHFWMLILIVFVGAAVDTPMWFIQQGKFESDGLNFTFHSFELIQTLYYFAIASVYSYGVVYVFLKAVRKENFIFEETLLGFKTYTRAVLSRILVMLIVGVGIILLIVPGIFLACRLIFVPYLIMDKKHGVVESLKISYYMTKGYFWTILGMGLLSFVFIILGLVFFGVGILVALVWINAAFAVFYNAAEDLHYEDACKQIGLVIEEEEKS</sequence>
<dbReference type="OrthoDB" id="1122780at2"/>
<dbReference type="InterPro" id="IPR010380">
    <property type="entry name" value="DUF975"/>
</dbReference>
<gene>
    <name evidence="2" type="ORF">EV201_0091</name>
</gene>
<dbReference type="EMBL" id="SHKN01000001">
    <property type="protein sequence ID" value="RZT95471.1"/>
    <property type="molecule type" value="Genomic_DNA"/>
</dbReference>
<evidence type="ECO:0008006" key="4">
    <source>
        <dbReference type="Google" id="ProtNLM"/>
    </source>
</evidence>
<dbReference type="PANTHER" id="PTHR40076:SF1">
    <property type="entry name" value="MEMBRANE PROTEIN"/>
    <property type="match status" value="1"/>
</dbReference>
<keyword evidence="1" id="KW-0472">Membrane</keyword>